<comment type="caution">
    <text evidence="1">The sequence shown here is derived from an EMBL/GenBank/DDBJ whole genome shotgun (WGS) entry which is preliminary data.</text>
</comment>
<dbReference type="PANTHER" id="PTHR37563:SF2">
    <property type="entry name" value="PHYTANOYL-COA DIOXYGENASE FAMILY PROTEIN (AFU_ORTHOLOGUE AFUA_2G03330)"/>
    <property type="match status" value="1"/>
</dbReference>
<dbReference type="HOGENOM" id="CLU_047725_0_1_1"/>
<name>W9Z1C2_9EURO</name>
<dbReference type="InterPro" id="IPR008775">
    <property type="entry name" value="Phytyl_CoA_dOase-like"/>
</dbReference>
<proteinExistence type="predicted"/>
<dbReference type="eggNOG" id="ENOG502RUKM">
    <property type="taxonomic scope" value="Eukaryota"/>
</dbReference>
<dbReference type="RefSeq" id="XP_007719570.1">
    <property type="nucleotide sequence ID" value="XM_007721380.1"/>
</dbReference>
<dbReference type="InterPro" id="IPR051961">
    <property type="entry name" value="Fungal_Metabolite_Diox"/>
</dbReference>
<dbReference type="PANTHER" id="PTHR37563">
    <property type="entry name" value="PHYTANOYL-COA DIOXYGENASE FAMILY PROTEIN (AFU_ORTHOLOGUE AFUA_2G03330)"/>
    <property type="match status" value="1"/>
</dbReference>
<dbReference type="SUPFAM" id="SSF51197">
    <property type="entry name" value="Clavaminate synthase-like"/>
    <property type="match status" value="1"/>
</dbReference>
<dbReference type="EMBL" id="AMWN01000001">
    <property type="protein sequence ID" value="EXJ95341.1"/>
    <property type="molecule type" value="Genomic_DNA"/>
</dbReference>
<reference evidence="1 2" key="1">
    <citation type="submission" date="2013-03" db="EMBL/GenBank/DDBJ databases">
        <title>The Genome Sequence of Capronia coronata CBS 617.96.</title>
        <authorList>
            <consortium name="The Broad Institute Genomics Platform"/>
            <person name="Cuomo C."/>
            <person name="de Hoog S."/>
            <person name="Gorbushina A."/>
            <person name="Walker B."/>
            <person name="Young S.K."/>
            <person name="Zeng Q."/>
            <person name="Gargeya S."/>
            <person name="Fitzgerald M."/>
            <person name="Haas B."/>
            <person name="Abouelleil A."/>
            <person name="Allen A.W."/>
            <person name="Alvarado L."/>
            <person name="Arachchi H.M."/>
            <person name="Berlin A.M."/>
            <person name="Chapman S.B."/>
            <person name="Gainer-Dewar J."/>
            <person name="Goldberg J."/>
            <person name="Griggs A."/>
            <person name="Gujja S."/>
            <person name="Hansen M."/>
            <person name="Howarth C."/>
            <person name="Imamovic A."/>
            <person name="Ireland A."/>
            <person name="Larimer J."/>
            <person name="McCowan C."/>
            <person name="Murphy C."/>
            <person name="Pearson M."/>
            <person name="Poon T.W."/>
            <person name="Priest M."/>
            <person name="Roberts A."/>
            <person name="Saif S."/>
            <person name="Shea T."/>
            <person name="Sisk P."/>
            <person name="Sykes S."/>
            <person name="Wortman J."/>
            <person name="Nusbaum C."/>
            <person name="Birren B."/>
        </authorList>
    </citation>
    <scope>NUCLEOTIDE SEQUENCE [LARGE SCALE GENOMIC DNA]</scope>
    <source>
        <strain evidence="1 2">CBS 617.96</strain>
    </source>
</reference>
<evidence type="ECO:0000313" key="1">
    <source>
        <dbReference type="EMBL" id="EXJ95341.1"/>
    </source>
</evidence>
<dbReference type="Pfam" id="PF05721">
    <property type="entry name" value="PhyH"/>
    <property type="match status" value="1"/>
</dbReference>
<dbReference type="Proteomes" id="UP000019484">
    <property type="component" value="Unassembled WGS sequence"/>
</dbReference>
<evidence type="ECO:0000313" key="2">
    <source>
        <dbReference type="Proteomes" id="UP000019484"/>
    </source>
</evidence>
<sequence length="317" mass="35153">MAPVADSPEILPITPKTAKSSPGVDYFDAATTTPEMVIDSLVRNGGCFVKNLLSTQEVDTIVSDIRPYIDADVAWTGDFFPKETRRVCSLAEKSPTFIHRVLANPLYLEVCDKMLSSEIESWTGDVYEKSISPPQVNATIAFSIGPGARAQGLHRDSIAHHNRHPAITAAEYKMGRDSAIDIFVAGKKATKANGTTRFIPGSHLEHYLEKPDESRAIYAEMDPGDAFIMLASCYHGGSANTTENEERLMLAGFMTKGYLRQEENMYLGVSQEAVKQYPRHIQDILGYGLSAPFLGWVDLKHPRKVLYPDEDLDDDMY</sequence>
<keyword evidence="2" id="KW-1185">Reference proteome</keyword>
<dbReference type="STRING" id="1182541.W9Z1C2"/>
<dbReference type="Gene3D" id="2.60.120.620">
    <property type="entry name" value="q2cbj1_9rhob like domain"/>
    <property type="match status" value="1"/>
</dbReference>
<evidence type="ECO:0008006" key="3">
    <source>
        <dbReference type="Google" id="ProtNLM"/>
    </source>
</evidence>
<organism evidence="1 2">
    <name type="scientific">Capronia coronata CBS 617.96</name>
    <dbReference type="NCBI Taxonomy" id="1182541"/>
    <lineage>
        <taxon>Eukaryota</taxon>
        <taxon>Fungi</taxon>
        <taxon>Dikarya</taxon>
        <taxon>Ascomycota</taxon>
        <taxon>Pezizomycotina</taxon>
        <taxon>Eurotiomycetes</taxon>
        <taxon>Chaetothyriomycetidae</taxon>
        <taxon>Chaetothyriales</taxon>
        <taxon>Herpotrichiellaceae</taxon>
        <taxon>Capronia</taxon>
    </lineage>
</organism>
<dbReference type="GeneID" id="19155369"/>
<accession>W9Z1C2</accession>
<gene>
    <name evidence="1" type="ORF">A1O1_00461</name>
</gene>
<dbReference type="AlphaFoldDB" id="W9Z1C2"/>
<protein>
    <recommendedName>
        <fullName evidence="3">Phytanoyl-CoA dioxygenase family protein</fullName>
    </recommendedName>
</protein>
<dbReference type="OrthoDB" id="445007at2759"/>